<feature type="compositionally biased region" description="Polar residues" evidence="1">
    <location>
        <begin position="18"/>
        <end position="32"/>
    </location>
</feature>
<dbReference type="Proteomes" id="UP000308444">
    <property type="component" value="Unassembled WGS sequence"/>
</dbReference>
<feature type="region of interest" description="Disordered" evidence="1">
    <location>
        <begin position="1"/>
        <end position="33"/>
    </location>
</feature>
<keyword evidence="2" id="KW-0472">Membrane</keyword>
<dbReference type="AlphaFoldDB" id="A0A9X9F2T0"/>
<evidence type="ECO:0000256" key="2">
    <source>
        <dbReference type="SAM" id="Phobius"/>
    </source>
</evidence>
<feature type="non-terminal residue" evidence="3">
    <location>
        <position position="1"/>
    </location>
</feature>
<name>A0A9X9F2T0_BACCE</name>
<keyword evidence="2" id="KW-1133">Transmembrane helix</keyword>
<sequence>NIKVVVDNEPVKNKKIGNGNSLPKTGASSHSPATEVGMGVLCIASAYVLWRRKAA</sequence>
<evidence type="ECO:0000256" key="1">
    <source>
        <dbReference type="SAM" id="MobiDB-lite"/>
    </source>
</evidence>
<dbReference type="NCBIfam" id="TIGR01167">
    <property type="entry name" value="LPXTG_anchor"/>
    <property type="match status" value="1"/>
</dbReference>
<organism evidence="3 4">
    <name type="scientific">Bacillus cereus</name>
    <dbReference type="NCBI Taxonomy" id="1396"/>
    <lineage>
        <taxon>Bacteria</taxon>
        <taxon>Bacillati</taxon>
        <taxon>Bacillota</taxon>
        <taxon>Bacilli</taxon>
        <taxon>Bacillales</taxon>
        <taxon>Bacillaceae</taxon>
        <taxon>Bacillus</taxon>
        <taxon>Bacillus cereus group</taxon>
    </lineage>
</organism>
<evidence type="ECO:0000313" key="4">
    <source>
        <dbReference type="Proteomes" id="UP000308444"/>
    </source>
</evidence>
<comment type="caution">
    <text evidence="3">The sequence shown here is derived from an EMBL/GenBank/DDBJ whole genome shotgun (WGS) entry which is preliminary data.</text>
</comment>
<evidence type="ECO:0000313" key="3">
    <source>
        <dbReference type="EMBL" id="TKI91360.1"/>
    </source>
</evidence>
<dbReference type="EMBL" id="SZOH01003204">
    <property type="protein sequence ID" value="TKI91360.1"/>
    <property type="molecule type" value="Genomic_DNA"/>
</dbReference>
<proteinExistence type="predicted"/>
<feature type="transmembrane region" description="Helical" evidence="2">
    <location>
        <begin position="32"/>
        <end position="50"/>
    </location>
</feature>
<gene>
    <name evidence="3" type="ORF">FC695_32955</name>
</gene>
<keyword evidence="2" id="KW-0812">Transmembrane</keyword>
<accession>A0A9X9F2T0</accession>
<reference evidence="3 4" key="1">
    <citation type="journal article" date="2019" name="Environ. Microbiol.">
        <title>An active ?-lactamase is a part of an orchestrated cell wall stress resistance network of Bacillus subtilis and related rhizosphere species.</title>
        <authorList>
            <person name="Bucher T."/>
            <person name="Keren-Paz A."/>
            <person name="Hausser J."/>
            <person name="Olender T."/>
            <person name="Cytryn E."/>
            <person name="Kolodkin-Gal I."/>
        </authorList>
    </citation>
    <scope>NUCLEOTIDE SEQUENCE [LARGE SCALE GENOMIC DNA]</scope>
    <source>
        <strain evidence="3 4">I32</strain>
    </source>
</reference>
<protein>
    <submittedName>
        <fullName evidence="3">LPXTG cell wall anchor domain-containing protein</fullName>
    </submittedName>
</protein>